<name>A0A4S8XJI6_AURPU</name>
<dbReference type="EMBL" id="QZAL01000117">
    <property type="protein sequence ID" value="THW37597.1"/>
    <property type="molecule type" value="Genomic_DNA"/>
</dbReference>
<evidence type="ECO:0000313" key="2">
    <source>
        <dbReference type="EMBL" id="THW37597.1"/>
    </source>
</evidence>
<sequence>MKFSTAFAGLLAIASALPTSTPDLVTNPDHDIALLALVQAYLTTHQPNHTTSTSTIPAKHFFQASILPNDTRIAPEKYDEKDYPPKKCDEHICCAETRCWRISPPQVTVNATAVVDMAAGMMSESRQLLNIMFSNFAAPSPFPSVVPLNFHPPKLPSPNLRIDNPISAILPQVTTKESATTTLPTTLRISLRGFNSFLTLDDNSSGSGEKIDILAVWHGWY</sequence>
<organism evidence="2 3">
    <name type="scientific">Aureobasidium pullulans</name>
    <name type="common">Black yeast</name>
    <name type="synonym">Pullularia pullulans</name>
    <dbReference type="NCBI Taxonomy" id="5580"/>
    <lineage>
        <taxon>Eukaryota</taxon>
        <taxon>Fungi</taxon>
        <taxon>Dikarya</taxon>
        <taxon>Ascomycota</taxon>
        <taxon>Pezizomycotina</taxon>
        <taxon>Dothideomycetes</taxon>
        <taxon>Dothideomycetidae</taxon>
        <taxon>Dothideales</taxon>
        <taxon>Saccotheciaceae</taxon>
        <taxon>Aureobasidium</taxon>
    </lineage>
</organism>
<accession>A0A4S8XJI6</accession>
<protein>
    <submittedName>
        <fullName evidence="2">Uncharacterized protein</fullName>
    </submittedName>
</protein>
<comment type="caution">
    <text evidence="2">The sequence shown here is derived from an EMBL/GenBank/DDBJ whole genome shotgun (WGS) entry which is preliminary data.</text>
</comment>
<evidence type="ECO:0000256" key="1">
    <source>
        <dbReference type="SAM" id="SignalP"/>
    </source>
</evidence>
<proteinExistence type="predicted"/>
<gene>
    <name evidence="2" type="ORF">D6D22_07132</name>
</gene>
<reference evidence="2 3" key="1">
    <citation type="submission" date="2018-10" db="EMBL/GenBank/DDBJ databases">
        <title>Fifty Aureobasidium pullulans genomes reveal a recombining polyextremotolerant generalist.</title>
        <authorList>
            <person name="Gostincar C."/>
            <person name="Turk M."/>
            <person name="Zajc J."/>
            <person name="Gunde-Cimerman N."/>
        </authorList>
    </citation>
    <scope>NUCLEOTIDE SEQUENCE [LARGE SCALE GENOMIC DNA]</scope>
    <source>
        <strain evidence="2 3">EXF-11013</strain>
    </source>
</reference>
<keyword evidence="1" id="KW-0732">Signal</keyword>
<feature type="signal peptide" evidence="1">
    <location>
        <begin position="1"/>
        <end position="16"/>
    </location>
</feature>
<dbReference type="AlphaFoldDB" id="A0A4S8XJI6"/>
<dbReference type="Proteomes" id="UP000310687">
    <property type="component" value="Unassembled WGS sequence"/>
</dbReference>
<feature type="chain" id="PRO_5020498712" evidence="1">
    <location>
        <begin position="17"/>
        <end position="221"/>
    </location>
</feature>
<evidence type="ECO:0000313" key="3">
    <source>
        <dbReference type="Proteomes" id="UP000310687"/>
    </source>
</evidence>